<reference evidence="1 2" key="1">
    <citation type="submission" date="2015-10" db="EMBL/GenBank/DDBJ databases">
        <authorList>
            <person name="Gilbert D.G."/>
        </authorList>
    </citation>
    <scope>NUCLEOTIDE SEQUENCE [LARGE SCALE GENOMIC DNA]</scope>
    <source>
        <strain evidence="1">COMA1</strain>
    </source>
</reference>
<dbReference type="Proteomes" id="UP000199032">
    <property type="component" value="Unassembled WGS sequence"/>
</dbReference>
<keyword evidence="2" id="KW-1185">Reference proteome</keyword>
<organism evidence="1 2">
    <name type="scientific">Candidatus Nitrospira nitrosa</name>
    <dbReference type="NCBI Taxonomy" id="1742972"/>
    <lineage>
        <taxon>Bacteria</taxon>
        <taxon>Pseudomonadati</taxon>
        <taxon>Nitrospirota</taxon>
        <taxon>Nitrospiria</taxon>
        <taxon>Nitrospirales</taxon>
        <taxon>Nitrospiraceae</taxon>
        <taxon>Nitrospira</taxon>
    </lineage>
</organism>
<dbReference type="AlphaFoldDB" id="A0A0S4L3Z7"/>
<evidence type="ECO:0000313" key="2">
    <source>
        <dbReference type="Proteomes" id="UP000199032"/>
    </source>
</evidence>
<sequence length="186" mass="21561">MNLLTFRFRESQAVDFYWNLELAKRGSLREFKVHPNIVIYESAFDLLNPIQVGHALSLAKALVLDKRAEVFSGNTSLTMGTVRDVLQCYQHSMQVDDHHAHCWFKIRLTFDLTVTRFEVESEDVTKSFVFPCRSAATYAYGIHYEHPGTIDDQLDSALWRAGTRWCPRLTDLSEIKLVNVEFQTKR</sequence>
<evidence type="ECO:0000313" key="1">
    <source>
        <dbReference type="EMBL" id="CUS32444.1"/>
    </source>
</evidence>
<accession>A0A0S4L3Z7</accession>
<protein>
    <submittedName>
        <fullName evidence="1">Uncharacterized protein</fullName>
    </submittedName>
</protein>
<proteinExistence type="predicted"/>
<dbReference type="RefSeq" id="WP_090743557.1">
    <property type="nucleotide sequence ID" value="NZ_CZQA01000001.1"/>
</dbReference>
<name>A0A0S4L3Z7_9BACT</name>
<dbReference type="EMBL" id="CZQA01000001">
    <property type="protein sequence ID" value="CUS32444.1"/>
    <property type="molecule type" value="Genomic_DNA"/>
</dbReference>
<gene>
    <name evidence="1" type="ORF">COMA1_10632</name>
</gene>
<dbReference type="OrthoDB" id="9821212at2"/>